<evidence type="ECO:0000313" key="3">
    <source>
        <dbReference type="Proteomes" id="UP001607303"/>
    </source>
</evidence>
<proteinExistence type="predicted"/>
<accession>A0ABD2D1L4</accession>
<protein>
    <submittedName>
        <fullName evidence="2">Uncharacterized protein</fullName>
    </submittedName>
</protein>
<comment type="caution">
    <text evidence="2">The sequence shown here is derived from an EMBL/GenBank/DDBJ whole genome shotgun (WGS) entry which is preliminary data.</text>
</comment>
<organism evidence="2 3">
    <name type="scientific">Vespula maculifrons</name>
    <name type="common">Eastern yellow jacket</name>
    <name type="synonym">Wasp</name>
    <dbReference type="NCBI Taxonomy" id="7453"/>
    <lineage>
        <taxon>Eukaryota</taxon>
        <taxon>Metazoa</taxon>
        <taxon>Ecdysozoa</taxon>
        <taxon>Arthropoda</taxon>
        <taxon>Hexapoda</taxon>
        <taxon>Insecta</taxon>
        <taxon>Pterygota</taxon>
        <taxon>Neoptera</taxon>
        <taxon>Endopterygota</taxon>
        <taxon>Hymenoptera</taxon>
        <taxon>Apocrita</taxon>
        <taxon>Aculeata</taxon>
        <taxon>Vespoidea</taxon>
        <taxon>Vespidae</taxon>
        <taxon>Vespinae</taxon>
        <taxon>Vespula</taxon>
    </lineage>
</organism>
<sequence length="67" mass="7817">MFSALRKKGGRGRWIEGRNEAVKVEEEEEEQKEEEEEEDEEEEKNEEKEECLNISCTYIYGKGASTA</sequence>
<name>A0ABD2D1L4_VESMC</name>
<reference evidence="2 3" key="1">
    <citation type="journal article" date="2024" name="Ann. Entomol. Soc. Am.">
        <title>Genomic analyses of the southern and eastern yellowjacket wasps (Hymenoptera: Vespidae) reveal evolutionary signatures of social life.</title>
        <authorList>
            <person name="Catto M.A."/>
            <person name="Caine P.B."/>
            <person name="Orr S.E."/>
            <person name="Hunt B.G."/>
            <person name="Goodisman M.A.D."/>
        </authorList>
    </citation>
    <scope>NUCLEOTIDE SEQUENCE [LARGE SCALE GENOMIC DNA]</scope>
    <source>
        <strain evidence="2">232</strain>
        <tissue evidence="2">Head and thorax</tissue>
    </source>
</reference>
<dbReference type="EMBL" id="JAYRBN010000007">
    <property type="protein sequence ID" value="KAL2751275.1"/>
    <property type="molecule type" value="Genomic_DNA"/>
</dbReference>
<feature type="region of interest" description="Disordered" evidence="1">
    <location>
        <begin position="17"/>
        <end position="49"/>
    </location>
</feature>
<evidence type="ECO:0000256" key="1">
    <source>
        <dbReference type="SAM" id="MobiDB-lite"/>
    </source>
</evidence>
<keyword evidence="3" id="KW-1185">Reference proteome</keyword>
<feature type="compositionally biased region" description="Acidic residues" evidence="1">
    <location>
        <begin position="25"/>
        <end position="44"/>
    </location>
</feature>
<dbReference type="Proteomes" id="UP001607303">
    <property type="component" value="Unassembled WGS sequence"/>
</dbReference>
<dbReference type="AlphaFoldDB" id="A0ABD2D1L4"/>
<evidence type="ECO:0000313" key="2">
    <source>
        <dbReference type="EMBL" id="KAL2751275.1"/>
    </source>
</evidence>
<gene>
    <name evidence="2" type="ORF">V1477_000433</name>
</gene>